<evidence type="ECO:0000313" key="3">
    <source>
        <dbReference type="Proteomes" id="UP001501710"/>
    </source>
</evidence>
<name>A0ABP8C8W4_9ACTN</name>
<sequence>MKDMFGSPSSRVFGTVVLACLVLTACGTSPEAEVEAKPVPTPTPTGMAQLHLPLEAYMPSDTLTAQQGALGILLTNACMKRFGFPQESSGDITGSIQMRIRFNRHSFTRRYGITDRAVAERAGFGMPDWTMGAAEPQSLDDVPPEERTVLQGSRAGGQGVSYRGMQIPAGGCMGEADRAVKNETRRQGGLANRLSSATFLRLKNEPRVLAASSAWSTCVREQGYRYVDPWHAGLEFVKEDDTDQKASAPEIKAARASVDCNYKTNFLGKVFAVESELQNMEIEKNAESLEGEKKQNASRARRLQELVKQYGG</sequence>
<evidence type="ECO:0008006" key="4">
    <source>
        <dbReference type="Google" id="ProtNLM"/>
    </source>
</evidence>
<feature type="coiled-coil region" evidence="1">
    <location>
        <begin position="272"/>
        <end position="306"/>
    </location>
</feature>
<dbReference type="PROSITE" id="PS51257">
    <property type="entry name" value="PROKAR_LIPOPROTEIN"/>
    <property type="match status" value="1"/>
</dbReference>
<accession>A0ABP8C8W4</accession>
<dbReference type="EMBL" id="BAABAS010000012">
    <property type="protein sequence ID" value="GAA4235411.1"/>
    <property type="molecule type" value="Genomic_DNA"/>
</dbReference>
<comment type="caution">
    <text evidence="2">The sequence shown here is derived from an EMBL/GenBank/DDBJ whole genome shotgun (WGS) entry which is preliminary data.</text>
</comment>
<organism evidence="2 3">
    <name type="scientific">Actinomadura meridiana</name>
    <dbReference type="NCBI Taxonomy" id="559626"/>
    <lineage>
        <taxon>Bacteria</taxon>
        <taxon>Bacillati</taxon>
        <taxon>Actinomycetota</taxon>
        <taxon>Actinomycetes</taxon>
        <taxon>Streptosporangiales</taxon>
        <taxon>Thermomonosporaceae</taxon>
        <taxon>Actinomadura</taxon>
    </lineage>
</organism>
<proteinExistence type="predicted"/>
<keyword evidence="1" id="KW-0175">Coiled coil</keyword>
<dbReference type="Proteomes" id="UP001501710">
    <property type="component" value="Unassembled WGS sequence"/>
</dbReference>
<gene>
    <name evidence="2" type="ORF">GCM10022254_42680</name>
</gene>
<protein>
    <recommendedName>
        <fullName evidence="4">Lipoprotein</fullName>
    </recommendedName>
</protein>
<keyword evidence="3" id="KW-1185">Reference proteome</keyword>
<evidence type="ECO:0000313" key="2">
    <source>
        <dbReference type="EMBL" id="GAA4235411.1"/>
    </source>
</evidence>
<reference evidence="3" key="1">
    <citation type="journal article" date="2019" name="Int. J. Syst. Evol. Microbiol.">
        <title>The Global Catalogue of Microorganisms (GCM) 10K type strain sequencing project: providing services to taxonomists for standard genome sequencing and annotation.</title>
        <authorList>
            <consortium name="The Broad Institute Genomics Platform"/>
            <consortium name="The Broad Institute Genome Sequencing Center for Infectious Disease"/>
            <person name="Wu L."/>
            <person name="Ma J."/>
        </authorList>
    </citation>
    <scope>NUCLEOTIDE SEQUENCE [LARGE SCALE GENOMIC DNA]</scope>
    <source>
        <strain evidence="3">JCM 17440</strain>
    </source>
</reference>
<evidence type="ECO:0000256" key="1">
    <source>
        <dbReference type="SAM" id="Coils"/>
    </source>
</evidence>